<organism evidence="1 2">
    <name type="scientific">Elysia marginata</name>
    <dbReference type="NCBI Taxonomy" id="1093978"/>
    <lineage>
        <taxon>Eukaryota</taxon>
        <taxon>Metazoa</taxon>
        <taxon>Spiralia</taxon>
        <taxon>Lophotrochozoa</taxon>
        <taxon>Mollusca</taxon>
        <taxon>Gastropoda</taxon>
        <taxon>Heterobranchia</taxon>
        <taxon>Euthyneura</taxon>
        <taxon>Panpulmonata</taxon>
        <taxon>Sacoglossa</taxon>
        <taxon>Placobranchoidea</taxon>
        <taxon>Plakobranchidae</taxon>
        <taxon>Elysia</taxon>
    </lineage>
</organism>
<dbReference type="GO" id="GO:0032259">
    <property type="term" value="P:methylation"/>
    <property type="evidence" value="ECO:0007669"/>
    <property type="project" value="UniProtKB-KW"/>
</dbReference>
<dbReference type="GO" id="GO:0008168">
    <property type="term" value="F:methyltransferase activity"/>
    <property type="evidence" value="ECO:0007669"/>
    <property type="project" value="UniProtKB-KW"/>
</dbReference>
<evidence type="ECO:0000313" key="2">
    <source>
        <dbReference type="Proteomes" id="UP000762676"/>
    </source>
</evidence>
<dbReference type="AlphaFoldDB" id="A0AAV4J2I5"/>
<dbReference type="Proteomes" id="UP000762676">
    <property type="component" value="Unassembled WGS sequence"/>
</dbReference>
<gene>
    <name evidence="1" type="ORF">ElyMa_003205600</name>
</gene>
<evidence type="ECO:0000313" key="1">
    <source>
        <dbReference type="EMBL" id="GFS16100.1"/>
    </source>
</evidence>
<proteinExistence type="predicted"/>
<sequence>MVGNYTSDRWITSQTCGLNLCQGNIISKDTCVDENVREDLEKNHVGVSGHINYRKHPGIMRRSHSSLPTRLVKAIKVLLERYPVTSLVTKTDKLVRYLNQRQPPLDNAELSQRVKNIEDTIFAEGYPVTSLVTKTDKLVRYLNQRQPPLDNAELSQRVKNIEDTIFAEGICDNLYIPFVTKR</sequence>
<keyword evidence="2" id="KW-1185">Reference proteome</keyword>
<accession>A0AAV4J2I5</accession>
<reference evidence="1 2" key="1">
    <citation type="journal article" date="2021" name="Elife">
        <title>Chloroplast acquisition without the gene transfer in kleptoplastic sea slugs, Plakobranchus ocellatus.</title>
        <authorList>
            <person name="Maeda T."/>
            <person name="Takahashi S."/>
            <person name="Yoshida T."/>
            <person name="Shimamura S."/>
            <person name="Takaki Y."/>
            <person name="Nagai Y."/>
            <person name="Toyoda A."/>
            <person name="Suzuki Y."/>
            <person name="Arimoto A."/>
            <person name="Ishii H."/>
            <person name="Satoh N."/>
            <person name="Nishiyama T."/>
            <person name="Hasebe M."/>
            <person name="Maruyama T."/>
            <person name="Minagawa J."/>
            <person name="Obokata J."/>
            <person name="Shigenobu S."/>
        </authorList>
    </citation>
    <scope>NUCLEOTIDE SEQUENCE [LARGE SCALE GENOMIC DNA]</scope>
</reference>
<dbReference type="EMBL" id="BMAT01006598">
    <property type="protein sequence ID" value="GFS16100.1"/>
    <property type="molecule type" value="Genomic_DNA"/>
</dbReference>
<comment type="caution">
    <text evidence="1">The sequence shown here is derived from an EMBL/GenBank/DDBJ whole genome shotgun (WGS) entry which is preliminary data.</text>
</comment>
<name>A0AAV4J2I5_9GAST</name>
<keyword evidence="1" id="KW-0808">Transferase</keyword>
<keyword evidence="1" id="KW-0489">Methyltransferase</keyword>
<protein>
    <submittedName>
        <fullName evidence="1">Methyltransferase-like protein 17</fullName>
    </submittedName>
</protein>